<evidence type="ECO:0008006" key="4">
    <source>
        <dbReference type="Google" id="ProtNLM"/>
    </source>
</evidence>
<keyword evidence="1" id="KW-0732">Signal</keyword>
<dbReference type="Proteomes" id="UP000499080">
    <property type="component" value="Unassembled WGS sequence"/>
</dbReference>
<evidence type="ECO:0000256" key="1">
    <source>
        <dbReference type="SAM" id="SignalP"/>
    </source>
</evidence>
<keyword evidence="3" id="KW-1185">Reference proteome</keyword>
<protein>
    <recommendedName>
        <fullName evidence="4">Secreted protein</fullName>
    </recommendedName>
</protein>
<dbReference type="AlphaFoldDB" id="A0A4Y2B3P3"/>
<dbReference type="EMBL" id="BGPR01000049">
    <property type="protein sequence ID" value="GBL86618.1"/>
    <property type="molecule type" value="Genomic_DNA"/>
</dbReference>
<feature type="signal peptide" evidence="1">
    <location>
        <begin position="1"/>
        <end position="23"/>
    </location>
</feature>
<organism evidence="2 3">
    <name type="scientific">Araneus ventricosus</name>
    <name type="common">Orbweaver spider</name>
    <name type="synonym">Epeira ventricosa</name>
    <dbReference type="NCBI Taxonomy" id="182803"/>
    <lineage>
        <taxon>Eukaryota</taxon>
        <taxon>Metazoa</taxon>
        <taxon>Ecdysozoa</taxon>
        <taxon>Arthropoda</taxon>
        <taxon>Chelicerata</taxon>
        <taxon>Arachnida</taxon>
        <taxon>Araneae</taxon>
        <taxon>Araneomorphae</taxon>
        <taxon>Entelegynae</taxon>
        <taxon>Araneoidea</taxon>
        <taxon>Araneidae</taxon>
        <taxon>Araneus</taxon>
    </lineage>
</organism>
<gene>
    <name evidence="2" type="ORF">AVEN_194863_1</name>
</gene>
<accession>A0A4Y2B3P3</accession>
<reference evidence="2 3" key="1">
    <citation type="journal article" date="2019" name="Sci. Rep.">
        <title>Orb-weaving spider Araneus ventricosus genome elucidates the spidroin gene catalogue.</title>
        <authorList>
            <person name="Kono N."/>
            <person name="Nakamura H."/>
            <person name="Ohtoshi R."/>
            <person name="Moran D.A.P."/>
            <person name="Shinohara A."/>
            <person name="Yoshida Y."/>
            <person name="Fujiwara M."/>
            <person name="Mori M."/>
            <person name="Tomita M."/>
            <person name="Arakawa K."/>
        </authorList>
    </citation>
    <scope>NUCLEOTIDE SEQUENCE [LARGE SCALE GENOMIC DNA]</scope>
</reference>
<evidence type="ECO:0000313" key="2">
    <source>
        <dbReference type="EMBL" id="GBL86618.1"/>
    </source>
</evidence>
<name>A0A4Y2B3P3_ARAVE</name>
<evidence type="ECO:0000313" key="3">
    <source>
        <dbReference type="Proteomes" id="UP000499080"/>
    </source>
</evidence>
<comment type="caution">
    <text evidence="2">The sequence shown here is derived from an EMBL/GenBank/DDBJ whole genome shotgun (WGS) entry which is preliminary data.</text>
</comment>
<sequence>MCHHIAQCHPICVIIICVILCVSHPMCHVIPYVSSSHVSCHPICVIIICVISSHMCHHHMCHVVPCVSKYVFSKILGPFDLFYHLVELKRFKTGHIQAGFSNFRLQS</sequence>
<proteinExistence type="predicted"/>
<feature type="chain" id="PRO_5021217959" description="Secreted protein" evidence="1">
    <location>
        <begin position="24"/>
        <end position="107"/>
    </location>
</feature>